<dbReference type="Proteomes" id="UP000233551">
    <property type="component" value="Unassembled WGS sequence"/>
</dbReference>
<comment type="caution">
    <text evidence="2">The sequence shown here is derived from an EMBL/GenBank/DDBJ whole genome shotgun (WGS) entry which is preliminary data.</text>
</comment>
<keyword evidence="3" id="KW-1185">Reference proteome</keyword>
<proteinExistence type="predicted"/>
<organism evidence="2 3">
    <name type="scientific">Punica granatum</name>
    <name type="common">Pomegranate</name>
    <dbReference type="NCBI Taxonomy" id="22663"/>
    <lineage>
        <taxon>Eukaryota</taxon>
        <taxon>Viridiplantae</taxon>
        <taxon>Streptophyta</taxon>
        <taxon>Embryophyta</taxon>
        <taxon>Tracheophyta</taxon>
        <taxon>Spermatophyta</taxon>
        <taxon>Magnoliopsida</taxon>
        <taxon>eudicotyledons</taxon>
        <taxon>Gunneridae</taxon>
        <taxon>Pentapetalae</taxon>
        <taxon>rosids</taxon>
        <taxon>malvids</taxon>
        <taxon>Myrtales</taxon>
        <taxon>Lythraceae</taxon>
        <taxon>Punica</taxon>
    </lineage>
</organism>
<dbReference type="AlphaFoldDB" id="A0A2I0J6D4"/>
<name>A0A2I0J6D4_PUNGR</name>
<accession>A0A2I0J6D4</accession>
<evidence type="ECO:0000313" key="3">
    <source>
        <dbReference type="Proteomes" id="UP000233551"/>
    </source>
</evidence>
<evidence type="ECO:0000256" key="1">
    <source>
        <dbReference type="SAM" id="MobiDB-lite"/>
    </source>
</evidence>
<protein>
    <submittedName>
        <fullName evidence="2">Uncharacterized protein</fullName>
    </submittedName>
</protein>
<feature type="region of interest" description="Disordered" evidence="1">
    <location>
        <begin position="1"/>
        <end position="48"/>
    </location>
</feature>
<sequence>MRVTNAAALRHPDEKGPKFMGASKNRYSRKIPHAGAPPQSSSPTSQDWAIPNKQVVLSIRRKPLRDAPRYQTTDVQRRASIGESSSVIARDAIQAQRQANHVTWLFTRSPSKCLGSVPVSNSLSGPSRLLNFCSGLSWPLGSIPALNFCSGLSWPLGSILAFKFLFRSILAPRSRHLLFTTHRSRAVKSPGSRGTGYT</sequence>
<feature type="compositionally biased region" description="Polar residues" evidence="1">
    <location>
        <begin position="38"/>
        <end position="47"/>
    </location>
</feature>
<gene>
    <name evidence="2" type="ORF">CRG98_028127</name>
</gene>
<dbReference type="EMBL" id="PGOL01002007">
    <property type="protein sequence ID" value="PKI51480.1"/>
    <property type="molecule type" value="Genomic_DNA"/>
</dbReference>
<reference evidence="2 3" key="1">
    <citation type="submission" date="2017-11" db="EMBL/GenBank/DDBJ databases">
        <title>De-novo sequencing of pomegranate (Punica granatum L.) genome.</title>
        <authorList>
            <person name="Akparov Z."/>
            <person name="Amiraslanov A."/>
            <person name="Hajiyeva S."/>
            <person name="Abbasov M."/>
            <person name="Kaur K."/>
            <person name="Hamwieh A."/>
            <person name="Solovyev V."/>
            <person name="Salamov A."/>
            <person name="Braich B."/>
            <person name="Kosarev P."/>
            <person name="Mahmoud A."/>
            <person name="Hajiyev E."/>
            <person name="Babayeva S."/>
            <person name="Izzatullayeva V."/>
            <person name="Mammadov A."/>
            <person name="Mammadov A."/>
            <person name="Sharifova S."/>
            <person name="Ojaghi J."/>
            <person name="Eynullazada K."/>
            <person name="Bayramov B."/>
            <person name="Abdulazimova A."/>
            <person name="Shahmuradov I."/>
        </authorList>
    </citation>
    <scope>NUCLEOTIDE SEQUENCE [LARGE SCALE GENOMIC DNA]</scope>
    <source>
        <strain evidence="3">cv. AG2017</strain>
        <tissue evidence="2">Leaf</tissue>
    </source>
</reference>
<evidence type="ECO:0000313" key="2">
    <source>
        <dbReference type="EMBL" id="PKI51480.1"/>
    </source>
</evidence>